<dbReference type="OrthoDB" id="1421090at2759"/>
<evidence type="ECO:0000313" key="3">
    <source>
        <dbReference type="Proteomes" id="UP000266841"/>
    </source>
</evidence>
<evidence type="ECO:0008006" key="4">
    <source>
        <dbReference type="Google" id="ProtNLM"/>
    </source>
</evidence>
<sequence>RRTAEPCSSTERSVLRPLPPAVGLPNSPHSTGQYSEKAEKAEEELNDSFSDRLGREDLRPPQPRDQADGRLGGGEEPKSTKPNATKHGKLDHLTMANIGRRCTMEVAEECNPEQNRPLIPIPPSPRPLIAGTPTILASKFNTAQRRVITRREGTRAVENANVTRGRCRKGDEKSNHSSQHRPASQGYSSRRIQRLHQFGRSPVRRGVVRVIGDSAFRGCKALQEVAIPPSVTKLCQRAFTVYIILAKVQLQEGLEIIGGSALYECKVLQQIVIPSSVTELGSFAFYGCVNLAEVHLNEGLETIRGHTFHEG</sequence>
<feature type="compositionally biased region" description="Polar residues" evidence="1">
    <location>
        <begin position="1"/>
        <end position="12"/>
    </location>
</feature>
<feature type="compositionally biased region" description="Basic and acidic residues" evidence="1">
    <location>
        <begin position="49"/>
        <end position="59"/>
    </location>
</feature>
<evidence type="ECO:0000256" key="1">
    <source>
        <dbReference type="SAM" id="MobiDB-lite"/>
    </source>
</evidence>
<comment type="caution">
    <text evidence="2">The sequence shown here is derived from an EMBL/GenBank/DDBJ whole genome shotgun (WGS) entry which is preliminary data.</text>
</comment>
<dbReference type="Gene3D" id="3.80.10.10">
    <property type="entry name" value="Ribonuclease Inhibitor"/>
    <property type="match status" value="1"/>
</dbReference>
<gene>
    <name evidence="2" type="ORF">THAOC_25928</name>
</gene>
<dbReference type="AlphaFoldDB" id="K0S6D4"/>
<dbReference type="EMBL" id="AGNL01035805">
    <property type="protein sequence ID" value="EJK54442.1"/>
    <property type="molecule type" value="Genomic_DNA"/>
</dbReference>
<accession>K0S6D4</accession>
<feature type="compositionally biased region" description="Polar residues" evidence="1">
    <location>
        <begin position="176"/>
        <end position="190"/>
    </location>
</feature>
<feature type="non-terminal residue" evidence="2">
    <location>
        <position position="1"/>
    </location>
</feature>
<dbReference type="SUPFAM" id="SSF52058">
    <property type="entry name" value="L domain-like"/>
    <property type="match status" value="1"/>
</dbReference>
<feature type="region of interest" description="Disordered" evidence="1">
    <location>
        <begin position="1"/>
        <end position="88"/>
    </location>
</feature>
<proteinExistence type="predicted"/>
<protein>
    <recommendedName>
        <fullName evidence="4">Leucine-rich repeat protein</fullName>
    </recommendedName>
</protein>
<dbReference type="InterPro" id="IPR026906">
    <property type="entry name" value="LRR_5"/>
</dbReference>
<dbReference type="InterPro" id="IPR032675">
    <property type="entry name" value="LRR_dom_sf"/>
</dbReference>
<feature type="region of interest" description="Disordered" evidence="1">
    <location>
        <begin position="159"/>
        <end position="190"/>
    </location>
</feature>
<organism evidence="2 3">
    <name type="scientific">Thalassiosira oceanica</name>
    <name type="common">Marine diatom</name>
    <dbReference type="NCBI Taxonomy" id="159749"/>
    <lineage>
        <taxon>Eukaryota</taxon>
        <taxon>Sar</taxon>
        <taxon>Stramenopiles</taxon>
        <taxon>Ochrophyta</taxon>
        <taxon>Bacillariophyta</taxon>
        <taxon>Coscinodiscophyceae</taxon>
        <taxon>Thalassiosirophycidae</taxon>
        <taxon>Thalassiosirales</taxon>
        <taxon>Thalassiosiraceae</taxon>
        <taxon>Thalassiosira</taxon>
    </lineage>
</organism>
<dbReference type="Proteomes" id="UP000266841">
    <property type="component" value="Unassembled WGS sequence"/>
</dbReference>
<evidence type="ECO:0000313" key="2">
    <source>
        <dbReference type="EMBL" id="EJK54442.1"/>
    </source>
</evidence>
<name>K0S6D4_THAOC</name>
<dbReference type="Pfam" id="PF13306">
    <property type="entry name" value="LRR_5"/>
    <property type="match status" value="1"/>
</dbReference>
<keyword evidence="3" id="KW-1185">Reference proteome</keyword>
<reference evidence="2 3" key="1">
    <citation type="journal article" date="2012" name="Genome Biol.">
        <title>Genome and low-iron response of an oceanic diatom adapted to chronic iron limitation.</title>
        <authorList>
            <person name="Lommer M."/>
            <person name="Specht M."/>
            <person name="Roy A.S."/>
            <person name="Kraemer L."/>
            <person name="Andreson R."/>
            <person name="Gutowska M.A."/>
            <person name="Wolf J."/>
            <person name="Bergner S.V."/>
            <person name="Schilhabel M.B."/>
            <person name="Klostermeier U.C."/>
            <person name="Beiko R.G."/>
            <person name="Rosenstiel P."/>
            <person name="Hippler M."/>
            <person name="Laroche J."/>
        </authorList>
    </citation>
    <scope>NUCLEOTIDE SEQUENCE [LARGE SCALE GENOMIC DNA]</scope>
    <source>
        <strain evidence="2 3">CCMP1005</strain>
    </source>
</reference>
<feature type="compositionally biased region" description="Basic and acidic residues" evidence="1">
    <location>
        <begin position="65"/>
        <end position="79"/>
    </location>
</feature>